<dbReference type="GO" id="GO:0016020">
    <property type="term" value="C:membrane"/>
    <property type="evidence" value="ECO:0007669"/>
    <property type="project" value="InterPro"/>
</dbReference>
<dbReference type="InterPro" id="IPR050640">
    <property type="entry name" value="Bact_2-comp_sensor_kinase"/>
</dbReference>
<dbReference type="AlphaFoldDB" id="A0A939GJU2"/>
<evidence type="ECO:0000313" key="4">
    <source>
        <dbReference type="Proteomes" id="UP000664034"/>
    </source>
</evidence>
<dbReference type="InterPro" id="IPR010559">
    <property type="entry name" value="Sig_transdc_His_kin_internal"/>
</dbReference>
<evidence type="ECO:0000313" key="3">
    <source>
        <dbReference type="EMBL" id="MBO0938564.1"/>
    </source>
</evidence>
<feature type="transmembrane region" description="Helical" evidence="1">
    <location>
        <begin position="85"/>
        <end position="107"/>
    </location>
</feature>
<keyword evidence="1" id="KW-0472">Membrane</keyword>
<keyword evidence="1" id="KW-1133">Transmembrane helix</keyword>
<evidence type="ECO:0000256" key="1">
    <source>
        <dbReference type="SAM" id="Phobius"/>
    </source>
</evidence>
<dbReference type="GO" id="GO:0000155">
    <property type="term" value="F:phosphorelay sensor kinase activity"/>
    <property type="evidence" value="ECO:0007669"/>
    <property type="project" value="InterPro"/>
</dbReference>
<dbReference type="Pfam" id="PF06580">
    <property type="entry name" value="His_kinase"/>
    <property type="match status" value="1"/>
</dbReference>
<dbReference type="EMBL" id="JAFMYV010000010">
    <property type="protein sequence ID" value="MBO0938564.1"/>
    <property type="molecule type" value="Genomic_DNA"/>
</dbReference>
<dbReference type="RefSeq" id="WP_207366104.1">
    <property type="nucleotide sequence ID" value="NZ_JAFMYV010000010.1"/>
</dbReference>
<evidence type="ECO:0000259" key="2">
    <source>
        <dbReference type="Pfam" id="PF06580"/>
    </source>
</evidence>
<protein>
    <submittedName>
        <fullName evidence="3">Histidine kinase</fullName>
    </submittedName>
</protein>
<feature type="transmembrane region" description="Helical" evidence="1">
    <location>
        <begin position="127"/>
        <end position="153"/>
    </location>
</feature>
<organism evidence="3 4">
    <name type="scientific">Fibrella rubiginis</name>
    <dbReference type="NCBI Taxonomy" id="2817060"/>
    <lineage>
        <taxon>Bacteria</taxon>
        <taxon>Pseudomonadati</taxon>
        <taxon>Bacteroidota</taxon>
        <taxon>Cytophagia</taxon>
        <taxon>Cytophagales</taxon>
        <taxon>Spirosomataceae</taxon>
        <taxon>Fibrella</taxon>
    </lineage>
</organism>
<dbReference type="PANTHER" id="PTHR34220:SF7">
    <property type="entry name" value="SENSOR HISTIDINE KINASE YPDA"/>
    <property type="match status" value="1"/>
</dbReference>
<name>A0A939GJU2_9BACT</name>
<comment type="caution">
    <text evidence="3">The sequence shown here is derived from an EMBL/GenBank/DDBJ whole genome shotgun (WGS) entry which is preliminary data.</text>
</comment>
<reference evidence="3" key="1">
    <citation type="submission" date="2021-03" db="EMBL/GenBank/DDBJ databases">
        <title>Fibrella sp. HMF5335 genome sequencing and assembly.</title>
        <authorList>
            <person name="Kang H."/>
            <person name="Kim H."/>
            <person name="Bae S."/>
            <person name="Joh K."/>
        </authorList>
    </citation>
    <scope>NUCLEOTIDE SEQUENCE</scope>
    <source>
        <strain evidence="3">HMF5335</strain>
    </source>
</reference>
<gene>
    <name evidence="3" type="ORF">J2I47_18575</name>
</gene>
<proteinExistence type="predicted"/>
<feature type="domain" description="Signal transduction histidine kinase internal region" evidence="2">
    <location>
        <begin position="173"/>
        <end position="246"/>
    </location>
</feature>
<sequence>MNFSRYSPSRRAVPEWSIHWLIWTLLTVKDIAEMYGRPTYPVPKTAVATYWLLGIGYMLINALAFYLPIWLVAKPLLTGLLNWRQFGRAGLGLLATLAAVTAFRYGLEFYLFKPVLGFDNYQRNTAFTLGWFVGNSVGYYFDYIAYGLLYAFFRQNFVNERRRREAEQAQTAAELAFLRAQLNPHFLFNTINDIYALVYQKSDAAPGALLKLSELLRYVLHEARHDRVLLAKEIDYLNGLIELQRIGSKGTICLDYQTDGHLNGQTIAPMLLISFVENAFKHGVVDNPDQPVQLRVDLTATTLDFSLYNAKNQQQKDHTGGIGLANVRRRLDLLYPHRHTLQVADGPNEYHVNLHLDL</sequence>
<keyword evidence="1" id="KW-0812">Transmembrane</keyword>
<dbReference type="PANTHER" id="PTHR34220">
    <property type="entry name" value="SENSOR HISTIDINE KINASE YPDA"/>
    <property type="match status" value="1"/>
</dbReference>
<keyword evidence="3" id="KW-0418">Kinase</keyword>
<feature type="transmembrane region" description="Helical" evidence="1">
    <location>
        <begin position="48"/>
        <end position="73"/>
    </location>
</feature>
<accession>A0A939GJU2</accession>
<keyword evidence="3" id="KW-0808">Transferase</keyword>
<dbReference type="Proteomes" id="UP000664034">
    <property type="component" value="Unassembled WGS sequence"/>
</dbReference>
<keyword evidence="4" id="KW-1185">Reference proteome</keyword>